<keyword evidence="5" id="KW-1185">Reference proteome</keyword>
<sequence length="232" mass="25212">MIPGAKRGFTLALAAGSLTLSSCASPAHALDEPVNAPAPKRIAKEGAGLKTAIFAGGCFWGVEGVFSHVKGVKSAVSGFHGGSAGTATYNRIISGGTSHAEAVMITYDPYVVRYDELLQIFFSVVADPTLKNRQGPDVGSHYRSALVPVNAEQQAVAKAYLAQMNKSGVWNRPIVTKIEKHRKFYAAEPYHQDFMAKNPRHGYIMRWDAPKVRALKAMFPTDYQPKFLRDDA</sequence>
<dbReference type="Pfam" id="PF01625">
    <property type="entry name" value="PMSR"/>
    <property type="match status" value="1"/>
</dbReference>
<comment type="function">
    <text evidence="1">Has an important function as a repair enzyme for proteins that have been inactivated by oxidation. Catalyzes the reversible oxidation-reduction of methionine sulfoxide in proteins to methionine.</text>
</comment>
<evidence type="ECO:0000256" key="2">
    <source>
        <dbReference type="SAM" id="SignalP"/>
    </source>
</evidence>
<gene>
    <name evidence="1 4" type="primary">msrA</name>
    <name evidence="4" type="ORF">KCG45_04580</name>
</gene>
<dbReference type="PANTHER" id="PTHR43774">
    <property type="entry name" value="PEPTIDE METHIONINE SULFOXIDE REDUCTASE"/>
    <property type="match status" value="1"/>
</dbReference>
<evidence type="ECO:0000313" key="4">
    <source>
        <dbReference type="EMBL" id="MBV7265444.1"/>
    </source>
</evidence>
<feature type="chain" id="PRO_5046700741" description="Peptide methionine sulfoxide reductase MsrA" evidence="2">
    <location>
        <begin position="30"/>
        <end position="232"/>
    </location>
</feature>
<proteinExistence type="inferred from homology"/>
<dbReference type="EMBL" id="JAGSPB010000001">
    <property type="protein sequence ID" value="MBV7265444.1"/>
    <property type="molecule type" value="Genomic_DNA"/>
</dbReference>
<comment type="caution">
    <text evidence="4">The sequence shown here is derived from an EMBL/GenBank/DDBJ whole genome shotgun (WGS) entry which is preliminary data.</text>
</comment>
<dbReference type="PANTHER" id="PTHR43774:SF1">
    <property type="entry name" value="PEPTIDE METHIONINE SULFOXIDE REDUCTASE MSRA 2"/>
    <property type="match status" value="1"/>
</dbReference>
<comment type="catalytic activity">
    <reaction evidence="1">
        <text>[thioredoxin]-disulfide + L-methionine + H2O = L-methionine (S)-S-oxide + [thioredoxin]-dithiol</text>
        <dbReference type="Rhea" id="RHEA:19993"/>
        <dbReference type="Rhea" id="RHEA-COMP:10698"/>
        <dbReference type="Rhea" id="RHEA-COMP:10700"/>
        <dbReference type="ChEBI" id="CHEBI:15377"/>
        <dbReference type="ChEBI" id="CHEBI:29950"/>
        <dbReference type="ChEBI" id="CHEBI:50058"/>
        <dbReference type="ChEBI" id="CHEBI:57844"/>
        <dbReference type="ChEBI" id="CHEBI:58772"/>
        <dbReference type="EC" id="1.8.4.11"/>
    </reaction>
</comment>
<keyword evidence="2" id="KW-0732">Signal</keyword>
<evidence type="ECO:0000256" key="1">
    <source>
        <dbReference type="HAMAP-Rule" id="MF_01401"/>
    </source>
</evidence>
<name>A0ABS6SK82_9SPHN</name>
<feature type="domain" description="Peptide methionine sulphoxide reductase MsrA" evidence="3">
    <location>
        <begin position="51"/>
        <end position="203"/>
    </location>
</feature>
<reference evidence="4 5" key="1">
    <citation type="submission" date="2021-04" db="EMBL/GenBank/DDBJ databases">
        <authorList>
            <person name="Pira H."/>
            <person name="Risdian C."/>
            <person name="Wink J."/>
        </authorList>
    </citation>
    <scope>NUCLEOTIDE SEQUENCE [LARGE SCALE GENOMIC DNA]</scope>
    <source>
        <strain evidence="4 5">WH131</strain>
    </source>
</reference>
<feature type="active site" evidence="1">
    <location>
        <position position="58"/>
    </location>
</feature>
<dbReference type="HAMAP" id="MF_01401">
    <property type="entry name" value="MsrA"/>
    <property type="match status" value="1"/>
</dbReference>
<evidence type="ECO:0000259" key="3">
    <source>
        <dbReference type="Pfam" id="PF01625"/>
    </source>
</evidence>
<evidence type="ECO:0000313" key="5">
    <source>
        <dbReference type="Proteomes" id="UP000699975"/>
    </source>
</evidence>
<dbReference type="Proteomes" id="UP000699975">
    <property type="component" value="Unassembled WGS sequence"/>
</dbReference>
<keyword evidence="1 4" id="KW-0560">Oxidoreductase</keyword>
<comment type="similarity">
    <text evidence="1">Belongs to the MsrA Met sulfoxide reductase family.</text>
</comment>
<dbReference type="RefSeq" id="WP_218315900.1">
    <property type="nucleotide sequence ID" value="NZ_JAGSPB010000001.1"/>
</dbReference>
<accession>A0ABS6SK82</accession>
<dbReference type="GO" id="GO:0008113">
    <property type="term" value="F:peptide-methionine (S)-S-oxide reductase activity"/>
    <property type="evidence" value="ECO:0007669"/>
    <property type="project" value="UniProtKB-EC"/>
</dbReference>
<comment type="catalytic activity">
    <reaction evidence="1">
        <text>L-methionyl-[protein] + [thioredoxin]-disulfide + H2O = L-methionyl-(S)-S-oxide-[protein] + [thioredoxin]-dithiol</text>
        <dbReference type="Rhea" id="RHEA:14217"/>
        <dbReference type="Rhea" id="RHEA-COMP:10698"/>
        <dbReference type="Rhea" id="RHEA-COMP:10700"/>
        <dbReference type="Rhea" id="RHEA-COMP:12313"/>
        <dbReference type="Rhea" id="RHEA-COMP:12315"/>
        <dbReference type="ChEBI" id="CHEBI:15377"/>
        <dbReference type="ChEBI" id="CHEBI:16044"/>
        <dbReference type="ChEBI" id="CHEBI:29950"/>
        <dbReference type="ChEBI" id="CHEBI:44120"/>
        <dbReference type="ChEBI" id="CHEBI:50058"/>
        <dbReference type="EC" id="1.8.4.11"/>
    </reaction>
</comment>
<dbReference type="PROSITE" id="PS51257">
    <property type="entry name" value="PROKAR_LIPOPROTEIN"/>
    <property type="match status" value="1"/>
</dbReference>
<dbReference type="EC" id="1.8.4.11" evidence="1"/>
<dbReference type="InterPro" id="IPR002569">
    <property type="entry name" value="Met_Sox_Rdtase_MsrA_dom"/>
</dbReference>
<dbReference type="NCBIfam" id="TIGR00401">
    <property type="entry name" value="msrA"/>
    <property type="match status" value="1"/>
</dbReference>
<protein>
    <recommendedName>
        <fullName evidence="1">Peptide methionine sulfoxide reductase MsrA</fullName>
        <shortName evidence="1">Protein-methionine-S-oxide reductase</shortName>
        <ecNumber evidence="1">1.8.4.11</ecNumber>
    </recommendedName>
    <alternativeName>
        <fullName evidence="1">Peptide-methionine (S)-S-oxide reductase</fullName>
        <shortName evidence="1">Peptide Met(O) reductase</shortName>
    </alternativeName>
</protein>
<feature type="signal peptide" evidence="2">
    <location>
        <begin position="1"/>
        <end position="29"/>
    </location>
</feature>
<organism evidence="4 5">
    <name type="scientific">Erythrobacter ani</name>
    <dbReference type="NCBI Taxonomy" id="2827235"/>
    <lineage>
        <taxon>Bacteria</taxon>
        <taxon>Pseudomonadati</taxon>
        <taxon>Pseudomonadota</taxon>
        <taxon>Alphaproteobacteria</taxon>
        <taxon>Sphingomonadales</taxon>
        <taxon>Erythrobacteraceae</taxon>
        <taxon>Erythrobacter/Porphyrobacter group</taxon>
        <taxon>Erythrobacter</taxon>
    </lineage>
</organism>